<keyword evidence="1" id="KW-0812">Transmembrane</keyword>
<dbReference type="Pfam" id="PF07332">
    <property type="entry name" value="Phage_holin_3_6"/>
    <property type="match status" value="1"/>
</dbReference>
<reference evidence="2 3" key="1">
    <citation type="submission" date="2012-03" db="EMBL/GenBank/DDBJ databases">
        <title>The Genome Sequence of Bartonella washoensis Sb944nv.</title>
        <authorList>
            <consortium name="The Broad Institute Genome Sequencing Platform"/>
            <consortium name="The Broad Institute Genome Sequencing Center for Infectious Disease"/>
            <person name="Feldgarden M."/>
            <person name="Kirby J."/>
            <person name="Kosoy M."/>
            <person name="Birtles R."/>
            <person name="Probert W.S."/>
            <person name="Chiaraviglio L."/>
            <person name="Young S.K."/>
            <person name="Zeng Q."/>
            <person name="Gargeya S."/>
            <person name="Fitzgerald M."/>
            <person name="Haas B."/>
            <person name="Abouelleil A."/>
            <person name="Alvarado L."/>
            <person name="Arachchi H.M."/>
            <person name="Berlin A."/>
            <person name="Chapman S.B."/>
            <person name="Gearin G."/>
            <person name="Goldberg J."/>
            <person name="Griggs A."/>
            <person name="Gujja S."/>
            <person name="Hansen M."/>
            <person name="Heiman D."/>
            <person name="Howarth C."/>
            <person name="Larimer J."/>
            <person name="Lui A."/>
            <person name="MacDonald P.J.P."/>
            <person name="McCowen C."/>
            <person name="Montmayeur A."/>
            <person name="Murphy C."/>
            <person name="Neiman D."/>
            <person name="Pearson M."/>
            <person name="Priest M."/>
            <person name="Roberts A."/>
            <person name="Saif S."/>
            <person name="Shea T."/>
            <person name="Sisk P."/>
            <person name="Stolte C."/>
            <person name="Sykes S."/>
            <person name="Wortman J."/>
            <person name="Nusbaum C."/>
            <person name="Birren B."/>
        </authorList>
    </citation>
    <scope>NUCLEOTIDE SEQUENCE [LARGE SCALE GENOMIC DNA]</scope>
    <source>
        <strain evidence="2 3">Sb944nv</strain>
    </source>
</reference>
<protein>
    <submittedName>
        <fullName evidence="2">Uncharacterized protein</fullName>
    </submittedName>
</protein>
<dbReference type="InterPro" id="IPR009937">
    <property type="entry name" value="Phage_holin_3_6"/>
</dbReference>
<dbReference type="EMBL" id="AILU01000019">
    <property type="protein sequence ID" value="EJF79962.1"/>
    <property type="molecule type" value="Genomic_DNA"/>
</dbReference>
<dbReference type="HOGENOM" id="CLU_1783080_0_0_5"/>
<feature type="transmembrane region" description="Helical" evidence="1">
    <location>
        <begin position="60"/>
        <end position="80"/>
    </location>
</feature>
<evidence type="ECO:0000256" key="1">
    <source>
        <dbReference type="SAM" id="Phobius"/>
    </source>
</evidence>
<proteinExistence type="predicted"/>
<keyword evidence="1" id="KW-1133">Transmembrane helix</keyword>
<gene>
    <name evidence="2" type="ORF">MCQ_00564</name>
</gene>
<comment type="caution">
    <text evidence="2">The sequence shown here is derived from an EMBL/GenBank/DDBJ whole genome shotgun (WGS) entry which is preliminary data.</text>
</comment>
<dbReference type="eggNOG" id="ENOG502ZG4E">
    <property type="taxonomic scope" value="Bacteria"/>
</dbReference>
<dbReference type="RefSeq" id="WP_006923431.1">
    <property type="nucleotide sequence ID" value="NZ_JH725023.1"/>
</dbReference>
<dbReference type="AlphaFoldDB" id="J1J6X1"/>
<accession>J1J6X1</accession>
<dbReference type="Proteomes" id="UP000008947">
    <property type="component" value="Unassembled WGS sequence"/>
</dbReference>
<evidence type="ECO:0000313" key="2">
    <source>
        <dbReference type="EMBL" id="EJF79962.1"/>
    </source>
</evidence>
<name>J1J6X1_9HYPH</name>
<keyword evidence="3" id="KW-1185">Reference proteome</keyword>
<keyword evidence="1" id="KW-0472">Membrane</keyword>
<sequence length="145" mass="16634">MHMFIAPLLNHLFDGELKSTVKQMRLQAIFCTIIGISLFISLIFLCIIGFIALCWVMKPLAAASTMFFIWLFIAGLSFFASRVLKATRHYNQQKKLEEQRHQLMTDATLSGISLLSKHLPFTKLGIPVVGLVSYFLWKKDKKKRL</sequence>
<organism evidence="2 3">
    <name type="scientific">Candidatus Bartonella washoeensis Sb944nv</name>
    <dbReference type="NCBI Taxonomy" id="1094563"/>
    <lineage>
        <taxon>Bacteria</taxon>
        <taxon>Pseudomonadati</taxon>
        <taxon>Pseudomonadota</taxon>
        <taxon>Alphaproteobacteria</taxon>
        <taxon>Hyphomicrobiales</taxon>
        <taxon>Bartonellaceae</taxon>
        <taxon>Bartonella</taxon>
    </lineage>
</organism>
<evidence type="ECO:0000313" key="3">
    <source>
        <dbReference type="Proteomes" id="UP000008947"/>
    </source>
</evidence>
<feature type="transmembrane region" description="Helical" evidence="1">
    <location>
        <begin position="26"/>
        <end position="53"/>
    </location>
</feature>